<dbReference type="EMBL" id="JAWJAY010000001">
    <property type="protein sequence ID" value="MDV2884709.1"/>
    <property type="molecule type" value="Genomic_DNA"/>
</dbReference>
<dbReference type="RefSeq" id="WP_323466165.1">
    <property type="nucleotide sequence ID" value="NZ_CP144224.1"/>
</dbReference>
<sequence length="45" mass="5564">MDKFERPVIAWNKIGGLDDYEAAKNFYQFLWYRLQDAKEAWEEDY</sequence>
<dbReference type="AlphaFoldDB" id="A0AAJ2KU43"/>
<comment type="caution">
    <text evidence="1">The sequence shown here is derived from an EMBL/GenBank/DDBJ whole genome shotgun (WGS) entry which is preliminary data.</text>
</comment>
<evidence type="ECO:0000313" key="2">
    <source>
        <dbReference type="Proteomes" id="UP001285636"/>
    </source>
</evidence>
<protein>
    <submittedName>
        <fullName evidence="1">Uncharacterized protein</fullName>
    </submittedName>
</protein>
<organism evidence="1 2">
    <name type="scientific">Alkalihalophilus pseudofirmus</name>
    <name type="common">Bacillus pseudofirmus</name>
    <dbReference type="NCBI Taxonomy" id="79885"/>
    <lineage>
        <taxon>Bacteria</taxon>
        <taxon>Bacillati</taxon>
        <taxon>Bacillota</taxon>
        <taxon>Bacilli</taxon>
        <taxon>Bacillales</taxon>
        <taxon>Bacillaceae</taxon>
        <taxon>Alkalihalophilus</taxon>
    </lineage>
</organism>
<proteinExistence type="predicted"/>
<reference evidence="1" key="1">
    <citation type="submission" date="2023-10" db="EMBL/GenBank/DDBJ databases">
        <title>Screening of Alkalihalophilus pseudofirmusBZ-TG-HK211 and Its Alleviation of Salt Stress on Rapeseed Growth.</title>
        <authorList>
            <person name="Zhao B."/>
            <person name="Guo T."/>
        </authorList>
    </citation>
    <scope>NUCLEOTIDE SEQUENCE</scope>
    <source>
        <strain evidence="1">BZ-TG-HK211</strain>
    </source>
</reference>
<evidence type="ECO:0000313" key="1">
    <source>
        <dbReference type="EMBL" id="MDV2884709.1"/>
    </source>
</evidence>
<name>A0AAJ2KU43_ALKPS</name>
<gene>
    <name evidence="1" type="ORF">RYX45_05930</name>
</gene>
<dbReference type="Proteomes" id="UP001285636">
    <property type="component" value="Unassembled WGS sequence"/>
</dbReference>
<accession>A0AAJ2KU43</accession>